<evidence type="ECO:0000256" key="2">
    <source>
        <dbReference type="ARBA" id="ARBA00009637"/>
    </source>
</evidence>
<dbReference type="InterPro" id="IPR010462">
    <property type="entry name" value="Ectoine_synth"/>
</dbReference>
<dbReference type="EMBL" id="CP159837">
    <property type="protein sequence ID" value="XCM37697.1"/>
    <property type="molecule type" value="Genomic_DNA"/>
</dbReference>
<comment type="catalytic activity">
    <reaction evidence="7 8">
        <text>(2S)-4-acetamido-2-aminobutanoate = L-ectoine + H2O</text>
        <dbReference type="Rhea" id="RHEA:17281"/>
        <dbReference type="ChEBI" id="CHEBI:15377"/>
        <dbReference type="ChEBI" id="CHEBI:58515"/>
        <dbReference type="ChEBI" id="CHEBI:58929"/>
        <dbReference type="EC" id="4.2.1.108"/>
    </reaction>
</comment>
<gene>
    <name evidence="8" type="primary">ectC</name>
    <name evidence="9" type="ORF">ABWT76_000482</name>
</gene>
<dbReference type="InterPro" id="IPR011051">
    <property type="entry name" value="RmlC_Cupin_sf"/>
</dbReference>
<dbReference type="Pfam" id="PF06339">
    <property type="entry name" value="Ectoine_synth"/>
    <property type="match status" value="1"/>
</dbReference>
<dbReference type="AlphaFoldDB" id="A0AAU8JHZ3"/>
<evidence type="ECO:0000256" key="4">
    <source>
        <dbReference type="ARBA" id="ARBA00019707"/>
    </source>
</evidence>
<organism evidence="9">
    <name type="scientific">Planktothricoides raciborskii GIHE-MW2</name>
    <dbReference type="NCBI Taxonomy" id="2792601"/>
    <lineage>
        <taxon>Bacteria</taxon>
        <taxon>Bacillati</taxon>
        <taxon>Cyanobacteriota</taxon>
        <taxon>Cyanophyceae</taxon>
        <taxon>Oscillatoriophycideae</taxon>
        <taxon>Oscillatoriales</taxon>
        <taxon>Oscillatoriaceae</taxon>
        <taxon>Planktothricoides</taxon>
    </lineage>
</organism>
<name>A0AAU8JHZ3_9CYAN</name>
<dbReference type="PANTHER" id="PTHR39289">
    <property type="match status" value="1"/>
</dbReference>
<proteinExistence type="inferred from homology"/>
<accession>A0AAU8JHZ3</accession>
<dbReference type="Gene3D" id="2.60.120.10">
    <property type="entry name" value="Jelly Rolls"/>
    <property type="match status" value="1"/>
</dbReference>
<evidence type="ECO:0000256" key="8">
    <source>
        <dbReference type="HAMAP-Rule" id="MF_01255"/>
    </source>
</evidence>
<dbReference type="RefSeq" id="WP_054468690.1">
    <property type="nucleotide sequence ID" value="NZ_CP159837.1"/>
</dbReference>
<evidence type="ECO:0000256" key="5">
    <source>
        <dbReference type="ARBA" id="ARBA00023239"/>
    </source>
</evidence>
<dbReference type="NCBIfam" id="NF009806">
    <property type="entry name" value="PRK13290.1"/>
    <property type="match status" value="1"/>
</dbReference>
<dbReference type="GO" id="GO:0019491">
    <property type="term" value="P:ectoine biosynthetic process"/>
    <property type="evidence" value="ECO:0007669"/>
    <property type="project" value="UniProtKB-UniRule"/>
</dbReference>
<comment type="pathway">
    <text evidence="1 8">Amine and polyamine biosynthesis; ectoine biosynthesis; L-ectoine from L-aspartate 4-semialdehyde: step 3/3.</text>
</comment>
<sequence>MIIRKLSEIINSERDIAWGNGQSRRFLLARDGMGYSLTDTIIDAGTESLLEYTNHLEACYCIEGEGEVQSDGIVYPIEPGTMYALDRREAHYLRAKTQMRLICVFNPPLQGHESHKLSTEFSSSYAM</sequence>
<comment type="similarity">
    <text evidence="2 8">Belongs to the ectoine synthase family.</text>
</comment>
<evidence type="ECO:0000313" key="9">
    <source>
        <dbReference type="EMBL" id="XCM37697.1"/>
    </source>
</evidence>
<evidence type="ECO:0000256" key="3">
    <source>
        <dbReference type="ARBA" id="ARBA00013192"/>
    </source>
</evidence>
<dbReference type="CDD" id="cd06978">
    <property type="entry name" value="cupin_EctC"/>
    <property type="match status" value="1"/>
</dbReference>
<protein>
    <recommendedName>
        <fullName evidence="4 8">L-ectoine synthase</fullName>
        <ecNumber evidence="3 8">4.2.1.108</ecNumber>
    </recommendedName>
    <alternativeName>
        <fullName evidence="6 8">N-acetyldiaminobutyrate dehydratase</fullName>
    </alternativeName>
</protein>
<evidence type="ECO:0000256" key="1">
    <source>
        <dbReference type="ARBA" id="ARBA00005181"/>
    </source>
</evidence>
<comment type="function">
    <text evidence="8">Catalyzes the circularization of gamma-N-acetyl-alpha,gamma-diaminobutyric acid (ADABA) to ectoine (1,4,5,6-tetrahydro-2-methyl-4-pyrimidine carboxylic acid), which is an excellent osmoprotectant.</text>
</comment>
<dbReference type="PANTHER" id="PTHR39289:SF1">
    <property type="entry name" value="L-ECTOINE SYNTHASE"/>
    <property type="match status" value="1"/>
</dbReference>
<dbReference type="SUPFAM" id="SSF51182">
    <property type="entry name" value="RmlC-like cupins"/>
    <property type="match status" value="1"/>
</dbReference>
<dbReference type="HAMAP" id="MF_01255">
    <property type="entry name" value="Ectoine_synth"/>
    <property type="match status" value="1"/>
</dbReference>
<dbReference type="GO" id="GO:0033990">
    <property type="term" value="F:ectoine synthase activity"/>
    <property type="evidence" value="ECO:0007669"/>
    <property type="project" value="UniProtKB-EC"/>
</dbReference>
<evidence type="ECO:0000256" key="6">
    <source>
        <dbReference type="ARBA" id="ARBA00033271"/>
    </source>
</evidence>
<keyword evidence="5 8" id="KW-0456">Lyase</keyword>
<dbReference type="InterPro" id="IPR014710">
    <property type="entry name" value="RmlC-like_jellyroll"/>
</dbReference>
<evidence type="ECO:0000256" key="7">
    <source>
        <dbReference type="ARBA" id="ARBA00048714"/>
    </source>
</evidence>
<reference evidence="9" key="1">
    <citation type="submission" date="2024-07" db="EMBL/GenBank/DDBJ databases">
        <authorList>
            <person name="Kim Y.J."/>
            <person name="Jeong J.Y."/>
        </authorList>
    </citation>
    <scope>NUCLEOTIDE SEQUENCE</scope>
    <source>
        <strain evidence="9">GIHE-MW2</strain>
    </source>
</reference>
<dbReference type="EC" id="4.2.1.108" evidence="3 8"/>